<dbReference type="CDD" id="cd00342">
    <property type="entry name" value="gram_neg_porins"/>
    <property type="match status" value="1"/>
</dbReference>
<dbReference type="GO" id="GO:0009279">
    <property type="term" value="C:cell outer membrane"/>
    <property type="evidence" value="ECO:0007669"/>
    <property type="project" value="UniProtKB-SubCell"/>
</dbReference>
<dbReference type="AlphaFoldDB" id="A0A7Y6K6Z2"/>
<organism evidence="13 14">
    <name type="scientific">Paraburkholderia youngii</name>
    <dbReference type="NCBI Taxonomy" id="2782701"/>
    <lineage>
        <taxon>Bacteria</taxon>
        <taxon>Pseudomonadati</taxon>
        <taxon>Pseudomonadota</taxon>
        <taxon>Betaproteobacteria</taxon>
        <taxon>Burkholderiales</taxon>
        <taxon>Burkholderiaceae</taxon>
        <taxon>Paraburkholderia</taxon>
    </lineage>
</organism>
<evidence type="ECO:0000313" key="13">
    <source>
        <dbReference type="EMBL" id="NUY05106.1"/>
    </source>
</evidence>
<name>A0A7Y6K6Z2_9BURK</name>
<evidence type="ECO:0000256" key="9">
    <source>
        <dbReference type="ARBA" id="ARBA00023136"/>
    </source>
</evidence>
<feature type="domain" description="Porin" evidence="12">
    <location>
        <begin position="7"/>
        <end position="338"/>
    </location>
</feature>
<reference evidence="13 14" key="1">
    <citation type="submission" date="2020-02" db="EMBL/GenBank/DDBJ databases">
        <title>Paraburkholderia simonii sp. nov. and Paraburkholderia youngii sp. nov. Brazilian and Mexican Mimosa-associated rhizobia.</title>
        <authorList>
            <person name="Mavima L."/>
            <person name="Beukes C.W."/>
            <person name="Chan W.Y."/>
            <person name="Palmer M."/>
            <person name="De Meyer S.E."/>
            <person name="James E.K."/>
            <person name="Venter S.N."/>
            <person name="Steenkamp E.T."/>
        </authorList>
    </citation>
    <scope>NUCLEOTIDE SEQUENCE [LARGE SCALE GENOMIC DNA]</scope>
    <source>
        <strain evidence="13 14">JPY169</strain>
    </source>
</reference>
<keyword evidence="10" id="KW-0998">Cell outer membrane</keyword>
<gene>
    <name evidence="13" type="ORF">G5S42_36655</name>
</gene>
<evidence type="ECO:0000313" key="14">
    <source>
        <dbReference type="Proteomes" id="UP000594380"/>
    </source>
</evidence>
<evidence type="ECO:0000256" key="5">
    <source>
        <dbReference type="ARBA" id="ARBA00022692"/>
    </source>
</evidence>
<dbReference type="GO" id="GO:0006811">
    <property type="term" value="P:monoatomic ion transport"/>
    <property type="evidence" value="ECO:0007669"/>
    <property type="project" value="UniProtKB-KW"/>
</dbReference>
<feature type="chain" id="PRO_5031487002" evidence="11">
    <location>
        <begin position="21"/>
        <end position="384"/>
    </location>
</feature>
<dbReference type="SUPFAM" id="SSF56935">
    <property type="entry name" value="Porins"/>
    <property type="match status" value="1"/>
</dbReference>
<keyword evidence="6 11" id="KW-0732">Signal</keyword>
<comment type="caution">
    <text evidence="13">The sequence shown here is derived from an EMBL/GenBank/DDBJ whole genome shotgun (WGS) entry which is preliminary data.</text>
</comment>
<dbReference type="GO" id="GO:0046930">
    <property type="term" value="C:pore complex"/>
    <property type="evidence" value="ECO:0007669"/>
    <property type="project" value="UniProtKB-KW"/>
</dbReference>
<dbReference type="GO" id="GO:0015288">
    <property type="term" value="F:porin activity"/>
    <property type="evidence" value="ECO:0007669"/>
    <property type="project" value="UniProtKB-KW"/>
</dbReference>
<evidence type="ECO:0000256" key="3">
    <source>
        <dbReference type="ARBA" id="ARBA00022448"/>
    </source>
</evidence>
<dbReference type="Pfam" id="PF13609">
    <property type="entry name" value="Porin_4"/>
    <property type="match status" value="1"/>
</dbReference>
<evidence type="ECO:0000256" key="10">
    <source>
        <dbReference type="ARBA" id="ARBA00023237"/>
    </source>
</evidence>
<sequence>MKKKLIAVAVMAAATTVAHAQSSVTLYGRIDNGIQFETGLPGGHQWSAQSGDWGCSWFGLIGSEDIGGGTKTIFQLEGQLNTMTGASAGNLFGRHATVGFTNDSWGLFKIGNLGAGELAQDSWGTDPQVMQRYAISTLVRGRNWTSTSNGAEYNSPVLFGGLVLKGQYSLTNNTSWNSAPVNAAGVPTGQGRTNAVEGIYTWGSGDFRVIYDEVRGANGTFNNVYSASRYVLAGGTYVLGPVKLYAGYQHLSAPDATNASVGVTNASQPLGVSAPTSVNHEWFGAAWQVTAPTLLTAAVYHANANNGNGNATLFTLAGTYALSKRTFLYTEAGYVHNSSTSNLNLGNGPYGNNNFNPVTGTSSNSNPNYGQSQTGVFAGIMHSF</sequence>
<dbReference type="InterPro" id="IPR033900">
    <property type="entry name" value="Gram_neg_porin_domain"/>
</dbReference>
<keyword evidence="3" id="KW-0813">Transport</keyword>
<proteinExistence type="predicted"/>
<keyword evidence="7" id="KW-0406">Ion transport</keyword>
<keyword evidence="8" id="KW-0626">Porin</keyword>
<keyword evidence="4" id="KW-1134">Transmembrane beta strand</keyword>
<accession>A0A7Y6K6Z2</accession>
<comment type="subcellular location">
    <subcellularLocation>
        <location evidence="1">Cell outer membrane</location>
        <topology evidence="1">Multi-pass membrane protein</topology>
    </subcellularLocation>
</comment>
<evidence type="ECO:0000256" key="4">
    <source>
        <dbReference type="ARBA" id="ARBA00022452"/>
    </source>
</evidence>
<dbReference type="GeneID" id="301105885"/>
<keyword evidence="9" id="KW-0472">Membrane</keyword>
<dbReference type="RefSeq" id="WP_176111578.1">
    <property type="nucleotide sequence ID" value="NZ_JAALDK010000002.1"/>
</dbReference>
<dbReference type="Gene3D" id="2.40.160.10">
    <property type="entry name" value="Porin"/>
    <property type="match status" value="1"/>
</dbReference>
<evidence type="ECO:0000256" key="8">
    <source>
        <dbReference type="ARBA" id="ARBA00023114"/>
    </source>
</evidence>
<evidence type="ECO:0000256" key="11">
    <source>
        <dbReference type="SAM" id="SignalP"/>
    </source>
</evidence>
<evidence type="ECO:0000256" key="6">
    <source>
        <dbReference type="ARBA" id="ARBA00022729"/>
    </source>
</evidence>
<evidence type="ECO:0000259" key="12">
    <source>
        <dbReference type="Pfam" id="PF13609"/>
    </source>
</evidence>
<feature type="signal peptide" evidence="11">
    <location>
        <begin position="1"/>
        <end position="20"/>
    </location>
</feature>
<evidence type="ECO:0000256" key="2">
    <source>
        <dbReference type="ARBA" id="ARBA00011233"/>
    </source>
</evidence>
<dbReference type="InterPro" id="IPR023614">
    <property type="entry name" value="Porin_dom_sf"/>
</dbReference>
<evidence type="ECO:0000256" key="7">
    <source>
        <dbReference type="ARBA" id="ARBA00023065"/>
    </source>
</evidence>
<dbReference type="PANTHER" id="PTHR34501">
    <property type="entry name" value="PROTEIN YDDL-RELATED"/>
    <property type="match status" value="1"/>
</dbReference>
<dbReference type="PANTHER" id="PTHR34501:SF9">
    <property type="entry name" value="MAJOR OUTER MEMBRANE PROTEIN P.IA"/>
    <property type="match status" value="1"/>
</dbReference>
<evidence type="ECO:0000256" key="1">
    <source>
        <dbReference type="ARBA" id="ARBA00004571"/>
    </source>
</evidence>
<dbReference type="InterPro" id="IPR050298">
    <property type="entry name" value="Gram-neg_bact_OMP"/>
</dbReference>
<comment type="subunit">
    <text evidence="2">Homotrimer.</text>
</comment>
<protein>
    <submittedName>
        <fullName evidence="13">Porin</fullName>
    </submittedName>
</protein>
<keyword evidence="5" id="KW-0812">Transmembrane</keyword>
<dbReference type="EMBL" id="JAALDK010000002">
    <property type="protein sequence ID" value="NUY05106.1"/>
    <property type="molecule type" value="Genomic_DNA"/>
</dbReference>
<dbReference type="Proteomes" id="UP000594380">
    <property type="component" value="Unassembled WGS sequence"/>
</dbReference>